<protein>
    <submittedName>
        <fullName evidence="1">Uncharacterized protein</fullName>
    </submittedName>
</protein>
<comment type="caution">
    <text evidence="1">The sequence shown here is derived from an EMBL/GenBank/DDBJ whole genome shotgun (WGS) entry which is preliminary data.</text>
</comment>
<sequence length="305" mass="34897">MTSVVGVDPTWEQIRAQHINLYYNALHRYHRKRKFEPGQIASCDGSIEVAFWLSLIDMGVKIDSSEMPINMKKPKRFCVVNRHVAGQAYEVFLLTTFGGAKNFEELGVLGSNFGFPMGGTKWFNNTPGLATIPPVFGSDKTSFVFAIPVIEVISPSNVPVATRLPPVELDRLRNFSKMLAEKHREIRRTLRSWRNNKMQSGRTSSELQDKFKPAPRRVPISLEDHDDMQDFIADSTAISSRFKPPYIDLPPRNDISWILRHTWKDYNVSKSLIQRPPVKLRRFSLPKPHYAPLPIAVKKVLQSIR</sequence>
<evidence type="ECO:0000313" key="2">
    <source>
        <dbReference type="Proteomes" id="UP000283269"/>
    </source>
</evidence>
<dbReference type="OrthoDB" id="2885496at2759"/>
<accession>A0A409XR14</accession>
<dbReference type="AlphaFoldDB" id="A0A409XR14"/>
<name>A0A409XR14_PSICY</name>
<evidence type="ECO:0000313" key="1">
    <source>
        <dbReference type="EMBL" id="PPQ93235.1"/>
    </source>
</evidence>
<dbReference type="EMBL" id="NHYD01000797">
    <property type="protein sequence ID" value="PPQ93235.1"/>
    <property type="molecule type" value="Genomic_DNA"/>
</dbReference>
<organism evidence="1 2">
    <name type="scientific">Psilocybe cyanescens</name>
    <dbReference type="NCBI Taxonomy" id="93625"/>
    <lineage>
        <taxon>Eukaryota</taxon>
        <taxon>Fungi</taxon>
        <taxon>Dikarya</taxon>
        <taxon>Basidiomycota</taxon>
        <taxon>Agaricomycotina</taxon>
        <taxon>Agaricomycetes</taxon>
        <taxon>Agaricomycetidae</taxon>
        <taxon>Agaricales</taxon>
        <taxon>Agaricineae</taxon>
        <taxon>Strophariaceae</taxon>
        <taxon>Psilocybe</taxon>
    </lineage>
</organism>
<dbReference type="InParanoid" id="A0A409XR14"/>
<gene>
    <name evidence="1" type="ORF">CVT25_015233</name>
</gene>
<dbReference type="Proteomes" id="UP000283269">
    <property type="component" value="Unassembled WGS sequence"/>
</dbReference>
<proteinExistence type="predicted"/>
<reference evidence="1 2" key="1">
    <citation type="journal article" date="2018" name="Evol. Lett.">
        <title>Horizontal gene cluster transfer increased hallucinogenic mushroom diversity.</title>
        <authorList>
            <person name="Reynolds H.T."/>
            <person name="Vijayakumar V."/>
            <person name="Gluck-Thaler E."/>
            <person name="Korotkin H.B."/>
            <person name="Matheny P.B."/>
            <person name="Slot J.C."/>
        </authorList>
    </citation>
    <scope>NUCLEOTIDE SEQUENCE [LARGE SCALE GENOMIC DNA]</scope>
    <source>
        <strain evidence="1 2">2631</strain>
    </source>
</reference>
<keyword evidence="2" id="KW-1185">Reference proteome</keyword>